<feature type="region of interest" description="Disordered" evidence="2">
    <location>
        <begin position="1"/>
        <end position="24"/>
    </location>
</feature>
<feature type="compositionally biased region" description="Basic and acidic residues" evidence="2">
    <location>
        <begin position="14"/>
        <end position="23"/>
    </location>
</feature>
<evidence type="ECO:0000313" key="5">
    <source>
        <dbReference type="Proteomes" id="UP001300502"/>
    </source>
</evidence>
<dbReference type="AlphaFoldDB" id="A0AAV9I8I2"/>
<dbReference type="InterPro" id="IPR017896">
    <property type="entry name" value="4Fe4S_Fe-S-bd"/>
</dbReference>
<dbReference type="GO" id="GO:0051539">
    <property type="term" value="F:4 iron, 4 sulfur cluster binding"/>
    <property type="evidence" value="ECO:0007669"/>
    <property type="project" value="UniProtKB-KW"/>
</dbReference>
<evidence type="ECO:0000256" key="2">
    <source>
        <dbReference type="SAM" id="MobiDB-lite"/>
    </source>
</evidence>
<reference evidence="4 5" key="1">
    <citation type="submission" date="2022-07" db="EMBL/GenBank/DDBJ databases">
        <title>Genome-wide signatures of adaptation to extreme environments.</title>
        <authorList>
            <person name="Cho C.H."/>
            <person name="Yoon H.S."/>
        </authorList>
    </citation>
    <scope>NUCLEOTIDE SEQUENCE [LARGE SCALE GENOMIC DNA]</scope>
    <source>
        <strain evidence="4 5">108.79 E11</strain>
    </source>
</reference>
<keyword evidence="1" id="KW-0004">4Fe-4S</keyword>
<organism evidence="4 5">
    <name type="scientific">Galdieria yellowstonensis</name>
    <dbReference type="NCBI Taxonomy" id="3028027"/>
    <lineage>
        <taxon>Eukaryota</taxon>
        <taxon>Rhodophyta</taxon>
        <taxon>Bangiophyceae</taxon>
        <taxon>Galdieriales</taxon>
        <taxon>Galdieriaceae</taxon>
        <taxon>Galdieria</taxon>
    </lineage>
</organism>
<protein>
    <recommendedName>
        <fullName evidence="3">4Fe-4S ferredoxin-type domain-containing protein</fullName>
    </recommendedName>
</protein>
<dbReference type="Proteomes" id="UP001300502">
    <property type="component" value="Unassembled WGS sequence"/>
</dbReference>
<keyword evidence="5" id="KW-1185">Reference proteome</keyword>
<accession>A0AAV9I8I2</accession>
<dbReference type="SUPFAM" id="SSF54862">
    <property type="entry name" value="4Fe-4S ferredoxins"/>
    <property type="match status" value="1"/>
</dbReference>
<keyword evidence="1" id="KW-0411">Iron-sulfur</keyword>
<dbReference type="InterPro" id="IPR004453">
    <property type="entry name" value="QueG"/>
</dbReference>
<comment type="caution">
    <text evidence="4">The sequence shown here is derived from an EMBL/GenBank/DDBJ whole genome shotgun (WGS) entry which is preliminary data.</text>
</comment>
<dbReference type="NCBIfam" id="TIGR00276">
    <property type="entry name" value="tRNA epoxyqueuosine(34) reductase QueG"/>
    <property type="match status" value="1"/>
</dbReference>
<keyword evidence="1" id="KW-0479">Metal-binding</keyword>
<dbReference type="Pfam" id="PF13484">
    <property type="entry name" value="Fer4_16"/>
    <property type="match status" value="1"/>
</dbReference>
<dbReference type="EMBL" id="JANCYU010000018">
    <property type="protein sequence ID" value="KAK4523651.1"/>
    <property type="molecule type" value="Genomic_DNA"/>
</dbReference>
<dbReference type="PROSITE" id="PS51379">
    <property type="entry name" value="4FE4S_FER_2"/>
    <property type="match status" value="1"/>
</dbReference>
<dbReference type="PROSITE" id="PS00198">
    <property type="entry name" value="4FE4S_FER_1"/>
    <property type="match status" value="1"/>
</dbReference>
<dbReference type="Gene3D" id="3.30.70.20">
    <property type="match status" value="1"/>
</dbReference>
<proteinExistence type="predicted"/>
<evidence type="ECO:0000313" key="4">
    <source>
        <dbReference type="EMBL" id="KAK4523651.1"/>
    </source>
</evidence>
<sequence>MDKGRSPWRNALFGERRSSGEKKKPTKNIARCAIYYKKILREETLVAMLGEGTTTIFFQRNLRSWQSLLLTRLEDKASGLGFVGKNTMLIHPRLGSGFFLGEILTTVSLPVDLPPKKMVGCGKCKRCQVACPTGALDEDYRMDARKCISYLTIELKGSIPIELRPLMRNKIYGCDICQQVCPWNKFDWQESFGKSPLFGSPDAEVTTPKLVELIQMSEEDFRKRFEKTAVQRIGYSRLLRNVAVALGNSGDVSVLPILKKLVVSLQDSLVVEHLEWAINRLENCFEGEWNSKSVTS</sequence>
<dbReference type="GO" id="GO:0008616">
    <property type="term" value="P:tRNA queuosine(34) biosynthetic process"/>
    <property type="evidence" value="ECO:0007669"/>
    <property type="project" value="InterPro"/>
</dbReference>
<feature type="domain" description="4Fe-4S ferredoxin-type" evidence="3">
    <location>
        <begin position="109"/>
        <end position="141"/>
    </location>
</feature>
<gene>
    <name evidence="4" type="ORF">GAYE_PCTG71G1547</name>
</gene>
<name>A0AAV9I8I2_9RHOD</name>
<keyword evidence="1" id="KW-0408">Iron</keyword>
<evidence type="ECO:0000259" key="3">
    <source>
        <dbReference type="PROSITE" id="PS51379"/>
    </source>
</evidence>
<evidence type="ECO:0000256" key="1">
    <source>
        <dbReference type="ARBA" id="ARBA00022485"/>
    </source>
</evidence>
<dbReference type="PANTHER" id="PTHR30002:SF4">
    <property type="entry name" value="EPOXYQUEUOSINE REDUCTASE"/>
    <property type="match status" value="1"/>
</dbReference>
<dbReference type="InterPro" id="IPR017900">
    <property type="entry name" value="4Fe4S_Fe_S_CS"/>
</dbReference>
<dbReference type="GO" id="GO:0052693">
    <property type="term" value="F:epoxyqueuosine reductase activity"/>
    <property type="evidence" value="ECO:0007669"/>
    <property type="project" value="TreeGrafter"/>
</dbReference>
<dbReference type="PANTHER" id="PTHR30002">
    <property type="entry name" value="EPOXYQUEUOSINE REDUCTASE"/>
    <property type="match status" value="1"/>
</dbReference>